<keyword evidence="4" id="KW-1185">Reference proteome</keyword>
<gene>
    <name evidence="3" type="ORF">BGW38_003316</name>
</gene>
<sequence length="360" mass="39791">MSPEQTQAQAQVAEKGKELKLVFVSHGQWAKGEPVFIGSFDKPAIIRGQVQFSSNYECKGNDIRLHYKAQAQVKWTERRNNKRITYHGKHLYAEEDSEIALSHSKPGKINPGAYASSFEFIVDPQTPSTIMGTYGWMVYKVKATLVRPFPSLNIVREQKVVVLNSCIPPPQPPLPDVPMTMCQHRNIFQKTVPFYCAIPSNVIHVGQQVPITLKINPGVHIDPLASNPTIQVRSAVIKLKQYTNLSVRGGTKNSTKDIIAAPINDGWPAPSQGNWQRTVLVTLPDAPTLSPTMVSSMMSKTHKLKLIAQVQMGYSGTGEFTGSTKELRVEMDVTITGPRPAGDQYPVLDLQRYMAGVATA</sequence>
<reference evidence="3" key="1">
    <citation type="journal article" date="2020" name="Fungal Divers.">
        <title>Resolving the Mortierellaceae phylogeny through synthesis of multi-gene phylogenetics and phylogenomics.</title>
        <authorList>
            <person name="Vandepol N."/>
            <person name="Liber J."/>
            <person name="Desiro A."/>
            <person name="Na H."/>
            <person name="Kennedy M."/>
            <person name="Barry K."/>
            <person name="Grigoriev I.V."/>
            <person name="Miller A.N."/>
            <person name="O'Donnell K."/>
            <person name="Stajich J.E."/>
            <person name="Bonito G."/>
        </authorList>
    </citation>
    <scope>NUCLEOTIDE SEQUENCE</scope>
    <source>
        <strain evidence="3">KOD1015</strain>
    </source>
</reference>
<dbReference type="InterPro" id="IPR011021">
    <property type="entry name" value="Arrestin-like_N"/>
</dbReference>
<dbReference type="GO" id="GO:0005886">
    <property type="term" value="C:plasma membrane"/>
    <property type="evidence" value="ECO:0007669"/>
    <property type="project" value="TreeGrafter"/>
</dbReference>
<comment type="caution">
    <text evidence="3">The sequence shown here is derived from an EMBL/GenBank/DDBJ whole genome shotgun (WGS) entry which is preliminary data.</text>
</comment>
<dbReference type="EMBL" id="JAABOA010000225">
    <property type="protein sequence ID" value="KAF9585225.1"/>
    <property type="molecule type" value="Genomic_DNA"/>
</dbReference>
<protein>
    <recommendedName>
        <fullName evidence="5">Arrestin-like N-terminal domain-containing protein</fullName>
    </recommendedName>
</protein>
<dbReference type="AlphaFoldDB" id="A0A9P6G0M5"/>
<dbReference type="PANTHER" id="PTHR11188:SF17">
    <property type="entry name" value="FI21816P1"/>
    <property type="match status" value="1"/>
</dbReference>
<feature type="domain" description="Arrestin C-terminal-like" evidence="2">
    <location>
        <begin position="196"/>
        <end position="337"/>
    </location>
</feature>
<dbReference type="OrthoDB" id="2333384at2759"/>
<dbReference type="GO" id="GO:0030674">
    <property type="term" value="F:protein-macromolecule adaptor activity"/>
    <property type="evidence" value="ECO:0007669"/>
    <property type="project" value="TreeGrafter"/>
</dbReference>
<proteinExistence type="predicted"/>
<dbReference type="Pfam" id="PF02752">
    <property type="entry name" value="Arrestin_C"/>
    <property type="match status" value="1"/>
</dbReference>
<accession>A0A9P6G0M5</accession>
<evidence type="ECO:0000313" key="4">
    <source>
        <dbReference type="Proteomes" id="UP000780801"/>
    </source>
</evidence>
<dbReference type="Proteomes" id="UP000780801">
    <property type="component" value="Unassembled WGS sequence"/>
</dbReference>
<dbReference type="Gene3D" id="2.60.40.640">
    <property type="match status" value="2"/>
</dbReference>
<evidence type="ECO:0000313" key="3">
    <source>
        <dbReference type="EMBL" id="KAF9585225.1"/>
    </source>
</evidence>
<organism evidence="3 4">
    <name type="scientific">Lunasporangiospora selenospora</name>
    <dbReference type="NCBI Taxonomy" id="979761"/>
    <lineage>
        <taxon>Eukaryota</taxon>
        <taxon>Fungi</taxon>
        <taxon>Fungi incertae sedis</taxon>
        <taxon>Mucoromycota</taxon>
        <taxon>Mortierellomycotina</taxon>
        <taxon>Mortierellomycetes</taxon>
        <taxon>Mortierellales</taxon>
        <taxon>Mortierellaceae</taxon>
        <taxon>Lunasporangiospora</taxon>
    </lineage>
</organism>
<dbReference type="GO" id="GO:0005829">
    <property type="term" value="C:cytosol"/>
    <property type="evidence" value="ECO:0007669"/>
    <property type="project" value="TreeGrafter"/>
</dbReference>
<dbReference type="PANTHER" id="PTHR11188">
    <property type="entry name" value="ARRESTIN DOMAIN CONTAINING PROTEIN"/>
    <property type="match status" value="1"/>
</dbReference>
<dbReference type="InterPro" id="IPR014752">
    <property type="entry name" value="Arrestin-like_C"/>
</dbReference>
<evidence type="ECO:0000259" key="1">
    <source>
        <dbReference type="Pfam" id="PF00339"/>
    </source>
</evidence>
<evidence type="ECO:0008006" key="5">
    <source>
        <dbReference type="Google" id="ProtNLM"/>
    </source>
</evidence>
<dbReference type="GO" id="GO:0031625">
    <property type="term" value="F:ubiquitin protein ligase binding"/>
    <property type="evidence" value="ECO:0007669"/>
    <property type="project" value="TreeGrafter"/>
</dbReference>
<dbReference type="Pfam" id="PF00339">
    <property type="entry name" value="Arrestin_N"/>
    <property type="match status" value="1"/>
</dbReference>
<evidence type="ECO:0000259" key="2">
    <source>
        <dbReference type="Pfam" id="PF02752"/>
    </source>
</evidence>
<feature type="domain" description="Arrestin-like N-terminal" evidence="1">
    <location>
        <begin position="46"/>
        <end position="163"/>
    </location>
</feature>
<dbReference type="InterPro" id="IPR011022">
    <property type="entry name" value="Arrestin_C-like"/>
</dbReference>
<name>A0A9P6G0M5_9FUNG</name>
<dbReference type="InterPro" id="IPR050357">
    <property type="entry name" value="Arrestin_domain-protein"/>
</dbReference>
<dbReference type="GO" id="GO:0070086">
    <property type="term" value="P:ubiquitin-dependent endocytosis"/>
    <property type="evidence" value="ECO:0007669"/>
    <property type="project" value="TreeGrafter"/>
</dbReference>